<accession>A0A8X7UNQ2</accession>
<gene>
    <name evidence="2" type="ORF">Bca52824_055471</name>
</gene>
<proteinExistence type="predicted"/>
<evidence type="ECO:0000313" key="2">
    <source>
        <dbReference type="EMBL" id="KAG2284251.1"/>
    </source>
</evidence>
<reference evidence="2 3" key="1">
    <citation type="submission" date="2020-02" db="EMBL/GenBank/DDBJ databases">
        <authorList>
            <person name="Ma Q."/>
            <person name="Huang Y."/>
            <person name="Song X."/>
            <person name="Pei D."/>
        </authorList>
    </citation>
    <scope>NUCLEOTIDE SEQUENCE [LARGE SCALE GENOMIC DNA]</scope>
    <source>
        <strain evidence="2">Sxm20200214</strain>
        <tissue evidence="2">Leaf</tissue>
    </source>
</reference>
<dbReference type="EMBL" id="JAAMPC010000011">
    <property type="protein sequence ID" value="KAG2284251.1"/>
    <property type="molecule type" value="Genomic_DNA"/>
</dbReference>
<sequence>MQEEAATEIMKACGQPAEHVAVSTLEQQKTQAITEEQVMQELHEVILQYLCCADPVEAAARRQRVLESDAEGLMETTAASIVAASTEQRRSLSPWERGSGPTSGSVSGGKKNITASSDVPAAPKNTAAGGKASLQPKRTPVSDKEIASIMLGGCI</sequence>
<comment type="caution">
    <text evidence="2">The sequence shown here is derived from an EMBL/GenBank/DDBJ whole genome shotgun (WGS) entry which is preliminary data.</text>
</comment>
<feature type="compositionally biased region" description="Low complexity" evidence="1">
    <location>
        <begin position="98"/>
        <end position="109"/>
    </location>
</feature>
<dbReference type="Proteomes" id="UP000886595">
    <property type="component" value="Unassembled WGS sequence"/>
</dbReference>
<dbReference type="PANTHER" id="PTHR35751:SF1">
    <property type="entry name" value="GENOME ASSEMBLY, CHROMOSOME: A02"/>
    <property type="match status" value="1"/>
</dbReference>
<dbReference type="AlphaFoldDB" id="A0A8X7UNQ2"/>
<keyword evidence="3" id="KW-1185">Reference proteome</keyword>
<dbReference type="PANTHER" id="PTHR35751">
    <property type="match status" value="1"/>
</dbReference>
<protein>
    <submittedName>
        <fullName evidence="2">Uncharacterized protein</fullName>
    </submittedName>
</protein>
<organism evidence="2 3">
    <name type="scientific">Brassica carinata</name>
    <name type="common">Ethiopian mustard</name>
    <name type="synonym">Abyssinian cabbage</name>
    <dbReference type="NCBI Taxonomy" id="52824"/>
    <lineage>
        <taxon>Eukaryota</taxon>
        <taxon>Viridiplantae</taxon>
        <taxon>Streptophyta</taxon>
        <taxon>Embryophyta</taxon>
        <taxon>Tracheophyta</taxon>
        <taxon>Spermatophyta</taxon>
        <taxon>Magnoliopsida</taxon>
        <taxon>eudicotyledons</taxon>
        <taxon>Gunneridae</taxon>
        <taxon>Pentapetalae</taxon>
        <taxon>rosids</taxon>
        <taxon>malvids</taxon>
        <taxon>Brassicales</taxon>
        <taxon>Brassicaceae</taxon>
        <taxon>Brassiceae</taxon>
        <taxon>Brassica</taxon>
    </lineage>
</organism>
<dbReference type="OrthoDB" id="1863475at2759"/>
<evidence type="ECO:0000256" key="1">
    <source>
        <dbReference type="SAM" id="MobiDB-lite"/>
    </source>
</evidence>
<evidence type="ECO:0000313" key="3">
    <source>
        <dbReference type="Proteomes" id="UP000886595"/>
    </source>
</evidence>
<feature type="region of interest" description="Disordered" evidence="1">
    <location>
        <begin position="82"/>
        <end position="145"/>
    </location>
</feature>
<name>A0A8X7UNQ2_BRACI</name>